<name>A0A8S5PYA6_9CAUD</name>
<evidence type="ECO:0000313" key="2">
    <source>
        <dbReference type="EMBL" id="DAE11397.1"/>
    </source>
</evidence>
<keyword evidence="1" id="KW-0812">Transmembrane</keyword>
<accession>A0A8S5PYA6</accession>
<organism evidence="2">
    <name type="scientific">Myoviridae sp. ctWiL39</name>
    <dbReference type="NCBI Taxonomy" id="2825120"/>
    <lineage>
        <taxon>Viruses</taxon>
        <taxon>Duplodnaviria</taxon>
        <taxon>Heunggongvirae</taxon>
        <taxon>Uroviricota</taxon>
        <taxon>Caudoviricetes</taxon>
    </lineage>
</organism>
<reference evidence="2" key="1">
    <citation type="journal article" date="2021" name="Proc. Natl. Acad. Sci. U.S.A.">
        <title>A Catalog of Tens of Thousands of Viruses from Human Metagenomes Reveals Hidden Associations with Chronic Diseases.</title>
        <authorList>
            <person name="Tisza M.J."/>
            <person name="Buck C.B."/>
        </authorList>
    </citation>
    <scope>NUCLEOTIDE SEQUENCE</scope>
    <source>
        <strain evidence="2">CtWiL39</strain>
    </source>
</reference>
<sequence>MNIWGISFVATAIAGACMAIGYLAGRAMTKTPVIVLREMDVEELKKKWCDDTDELKM</sequence>
<protein>
    <submittedName>
        <fullName evidence="2">Prion protein-like protein</fullName>
    </submittedName>
</protein>
<feature type="transmembrane region" description="Helical" evidence="1">
    <location>
        <begin position="6"/>
        <end position="24"/>
    </location>
</feature>
<proteinExistence type="predicted"/>
<keyword evidence="2" id="KW-0034">Amyloid</keyword>
<keyword evidence="1" id="KW-0472">Membrane</keyword>
<evidence type="ECO:0000256" key="1">
    <source>
        <dbReference type="SAM" id="Phobius"/>
    </source>
</evidence>
<keyword evidence="2" id="KW-0640">Prion</keyword>
<dbReference type="EMBL" id="BK015531">
    <property type="protein sequence ID" value="DAE11397.1"/>
    <property type="molecule type" value="Genomic_DNA"/>
</dbReference>
<keyword evidence="1" id="KW-1133">Transmembrane helix</keyword>